<dbReference type="InterPro" id="IPR053267">
    <property type="entry name" value="Verrucosidin_biosynth-assoc"/>
</dbReference>
<proteinExistence type="predicted"/>
<keyword evidence="3" id="KW-1185">Reference proteome</keyword>
<dbReference type="AlphaFoldDB" id="A0A420ILA8"/>
<protein>
    <submittedName>
        <fullName evidence="2">Uncharacterized protein</fullName>
    </submittedName>
</protein>
<evidence type="ECO:0000313" key="3">
    <source>
        <dbReference type="Proteomes" id="UP000283383"/>
    </source>
</evidence>
<organism evidence="2 3">
    <name type="scientific">Golovinomyces cichoracearum</name>
    <dbReference type="NCBI Taxonomy" id="62708"/>
    <lineage>
        <taxon>Eukaryota</taxon>
        <taxon>Fungi</taxon>
        <taxon>Dikarya</taxon>
        <taxon>Ascomycota</taxon>
        <taxon>Pezizomycotina</taxon>
        <taxon>Leotiomycetes</taxon>
        <taxon>Erysiphales</taxon>
        <taxon>Erysiphaceae</taxon>
        <taxon>Golovinomyces</taxon>
    </lineage>
</organism>
<feature type="compositionally biased region" description="Low complexity" evidence="1">
    <location>
        <begin position="16"/>
        <end position="28"/>
    </location>
</feature>
<evidence type="ECO:0000313" key="2">
    <source>
        <dbReference type="EMBL" id="RKF75339.1"/>
    </source>
</evidence>
<evidence type="ECO:0000256" key="1">
    <source>
        <dbReference type="SAM" id="MobiDB-lite"/>
    </source>
</evidence>
<feature type="region of interest" description="Disordered" evidence="1">
    <location>
        <begin position="1"/>
        <end position="28"/>
    </location>
</feature>
<dbReference type="PANTHER" id="PTHR42087">
    <property type="entry name" value="ILP IS AN APOPTOSIS INHIBITOR"/>
    <property type="match status" value="1"/>
</dbReference>
<dbReference type="EMBL" id="MCBQ01008547">
    <property type="protein sequence ID" value="RKF75339.1"/>
    <property type="molecule type" value="Genomic_DNA"/>
</dbReference>
<accession>A0A420ILA8</accession>
<dbReference type="PANTHER" id="PTHR42087:SF1">
    <property type="entry name" value="ILP IS AN APOPTOSIS INHIBITOR"/>
    <property type="match status" value="1"/>
</dbReference>
<sequence>METIEPQFHCTSPRLNTTPQNTTSNQPNFDIGRWHPQLKICLAYFLDIAQYTESVQALAAFINIRLPFQKDQNVAINSSAAHNVSLVPYIRRLVATGQDTQLVLHGFFGDNWIGGIGAIHELERRNYLFAAKSTTWIGVKQAYDILPNETVPFLSPLLNVTEREMQTAEDSWSEWIFMQDWMLGPRLENMTQIDETDKI</sequence>
<dbReference type="Proteomes" id="UP000283383">
    <property type="component" value="Unassembled WGS sequence"/>
</dbReference>
<reference evidence="2 3" key="1">
    <citation type="journal article" date="2018" name="BMC Genomics">
        <title>Comparative genome analyses reveal sequence features reflecting distinct modes of host-adaptation between dicot and monocot powdery mildew.</title>
        <authorList>
            <person name="Wu Y."/>
            <person name="Ma X."/>
            <person name="Pan Z."/>
            <person name="Kale S.D."/>
            <person name="Song Y."/>
            <person name="King H."/>
            <person name="Zhang Q."/>
            <person name="Presley C."/>
            <person name="Deng X."/>
            <person name="Wei C.I."/>
            <person name="Xiao S."/>
        </authorList>
    </citation>
    <scope>NUCLEOTIDE SEQUENCE [LARGE SCALE GENOMIC DNA]</scope>
    <source>
        <strain evidence="2">UMSG3</strain>
    </source>
</reference>
<gene>
    <name evidence="2" type="ORF">GcM3_085001</name>
</gene>
<name>A0A420ILA8_9PEZI</name>
<comment type="caution">
    <text evidence="2">The sequence shown here is derived from an EMBL/GenBank/DDBJ whole genome shotgun (WGS) entry which is preliminary data.</text>
</comment>